<evidence type="ECO:0000256" key="10">
    <source>
        <dbReference type="PROSITE-ProRule" id="PRU00282"/>
    </source>
</evidence>
<keyword evidence="7" id="KW-1133">Transmembrane helix</keyword>
<feature type="repeat" description="Solcar" evidence="10">
    <location>
        <begin position="286"/>
        <end position="375"/>
    </location>
</feature>
<dbReference type="InterPro" id="IPR045315">
    <property type="entry name" value="Mtm1-like"/>
</dbReference>
<proteinExistence type="inferred from homology"/>
<dbReference type="PANTHER" id="PTHR45760:SF2">
    <property type="entry name" value="FI19922P1-RELATED"/>
    <property type="match status" value="1"/>
</dbReference>
<evidence type="ECO:0000313" key="13">
    <source>
        <dbReference type="EMBL" id="TPX38670.1"/>
    </source>
</evidence>
<evidence type="ECO:0000256" key="9">
    <source>
        <dbReference type="ARBA" id="ARBA00023136"/>
    </source>
</evidence>
<evidence type="ECO:0000256" key="7">
    <source>
        <dbReference type="ARBA" id="ARBA00022989"/>
    </source>
</evidence>
<dbReference type="Proteomes" id="UP000317494">
    <property type="component" value="Unassembled WGS sequence"/>
</dbReference>
<gene>
    <name evidence="13" type="ORF">SeMB42_g06604</name>
</gene>
<keyword evidence="4 10" id="KW-0812">Transmembrane</keyword>
<dbReference type="STRING" id="286115.A0A507CAR3"/>
<name>A0A507CAR3_9FUNG</name>
<organism evidence="13 14">
    <name type="scientific">Synchytrium endobioticum</name>
    <dbReference type="NCBI Taxonomy" id="286115"/>
    <lineage>
        <taxon>Eukaryota</taxon>
        <taxon>Fungi</taxon>
        <taxon>Fungi incertae sedis</taxon>
        <taxon>Chytridiomycota</taxon>
        <taxon>Chytridiomycota incertae sedis</taxon>
        <taxon>Chytridiomycetes</taxon>
        <taxon>Synchytriales</taxon>
        <taxon>Synchytriaceae</taxon>
        <taxon>Synchytrium</taxon>
    </lineage>
</organism>
<dbReference type="PANTHER" id="PTHR45760">
    <property type="entry name" value="FI19922P1-RELATED"/>
    <property type="match status" value="1"/>
</dbReference>
<dbReference type="GO" id="GO:1990542">
    <property type="term" value="P:mitochondrial transmembrane transport"/>
    <property type="evidence" value="ECO:0007669"/>
    <property type="project" value="InterPro"/>
</dbReference>
<feature type="repeat" description="Solcar" evidence="10">
    <location>
        <begin position="27"/>
        <end position="178"/>
    </location>
</feature>
<feature type="compositionally biased region" description="Polar residues" evidence="12">
    <location>
        <begin position="1"/>
        <end position="10"/>
    </location>
</feature>
<keyword evidence="9 10" id="KW-0472">Membrane</keyword>
<keyword evidence="6" id="KW-0999">Mitochondrion inner membrane</keyword>
<feature type="region of interest" description="Disordered" evidence="12">
    <location>
        <begin position="1"/>
        <end position="25"/>
    </location>
</feature>
<feature type="repeat" description="Solcar" evidence="10">
    <location>
        <begin position="188"/>
        <end position="274"/>
    </location>
</feature>
<dbReference type="Gene3D" id="1.50.40.10">
    <property type="entry name" value="Mitochondrial carrier domain"/>
    <property type="match status" value="2"/>
</dbReference>
<dbReference type="GO" id="GO:0005743">
    <property type="term" value="C:mitochondrial inner membrane"/>
    <property type="evidence" value="ECO:0007669"/>
    <property type="project" value="UniProtKB-SubCell"/>
</dbReference>
<accession>A0A507CAR3</accession>
<comment type="subcellular location">
    <subcellularLocation>
        <location evidence="1">Mitochondrion inner membrane</location>
        <topology evidence="1">Multi-pass membrane protein</topology>
    </subcellularLocation>
</comment>
<dbReference type="PROSITE" id="PS50920">
    <property type="entry name" value="SOLCAR"/>
    <property type="match status" value="3"/>
</dbReference>
<dbReference type="SUPFAM" id="SSF103506">
    <property type="entry name" value="Mitochondrial carrier"/>
    <property type="match status" value="1"/>
</dbReference>
<reference evidence="13 14" key="1">
    <citation type="journal article" date="2019" name="Sci. Rep.">
        <title>Comparative genomics of chytrid fungi reveal insights into the obligate biotrophic and pathogenic lifestyle of Synchytrium endobioticum.</title>
        <authorList>
            <person name="van de Vossenberg B.T.L.H."/>
            <person name="Warris S."/>
            <person name="Nguyen H.D.T."/>
            <person name="van Gent-Pelzer M.P.E."/>
            <person name="Joly D.L."/>
            <person name="van de Geest H.C."/>
            <person name="Bonants P.J.M."/>
            <person name="Smith D.S."/>
            <person name="Levesque C.A."/>
            <person name="van der Lee T.A.J."/>
        </authorList>
    </citation>
    <scope>NUCLEOTIDE SEQUENCE [LARGE SCALE GENOMIC DNA]</scope>
    <source>
        <strain evidence="13 14">MB42</strain>
    </source>
</reference>
<keyword evidence="14" id="KW-1185">Reference proteome</keyword>
<evidence type="ECO:0000256" key="5">
    <source>
        <dbReference type="ARBA" id="ARBA00022737"/>
    </source>
</evidence>
<evidence type="ECO:0000256" key="8">
    <source>
        <dbReference type="ARBA" id="ARBA00023128"/>
    </source>
</evidence>
<evidence type="ECO:0000256" key="2">
    <source>
        <dbReference type="ARBA" id="ARBA00006375"/>
    </source>
</evidence>
<sequence length="394" mass="42454">MGDTENSALGQLTEDVPGSGPSTPSAASSYQKMLSACAGAVLTSLLVTPFDVVKTRMQVGSDVIMKNAASQSPTSSSRVPNVCCRFYYMEMDTGVCRMYPATECPTALGQRSGLGVPRAVATDAAGIPQKYTGTLDGIVKIIRHEGLPQLWRGLSPTLVMSVPSTVIYYVGYEKVRDKMAPLFRRKGVDGYTPLFAGAIARTCAATIISPLELVRTRMQSGGSDKPIGAVVVGVLDTVRKQGMMSMWRGLAPTLWRDIPFSAIYWVGYESIKKRLPRPTEASELMKEFSLSFTAGAISGTVAATLTTPFDVAKTVRQVSRDTIQHGSDGRTLNLLKTIIEQDGYRGLLRGLSPRIAKVAPACAIMISSYELGKIFFTAGFDKSAASRHLRHDTC</sequence>
<dbReference type="Pfam" id="PF00153">
    <property type="entry name" value="Mito_carr"/>
    <property type="match status" value="4"/>
</dbReference>
<dbReference type="AlphaFoldDB" id="A0A507CAR3"/>
<dbReference type="EMBL" id="QEAN01000383">
    <property type="protein sequence ID" value="TPX38670.1"/>
    <property type="molecule type" value="Genomic_DNA"/>
</dbReference>
<dbReference type="InterPro" id="IPR018108">
    <property type="entry name" value="MCP_transmembrane"/>
</dbReference>
<keyword evidence="5" id="KW-0677">Repeat</keyword>
<evidence type="ECO:0000256" key="11">
    <source>
        <dbReference type="RuleBase" id="RU000488"/>
    </source>
</evidence>
<evidence type="ECO:0000256" key="1">
    <source>
        <dbReference type="ARBA" id="ARBA00004448"/>
    </source>
</evidence>
<evidence type="ECO:0000256" key="6">
    <source>
        <dbReference type="ARBA" id="ARBA00022792"/>
    </source>
</evidence>
<dbReference type="InterPro" id="IPR023395">
    <property type="entry name" value="MCP_dom_sf"/>
</dbReference>
<evidence type="ECO:0000256" key="4">
    <source>
        <dbReference type="ARBA" id="ARBA00022692"/>
    </source>
</evidence>
<keyword evidence="3 11" id="KW-0813">Transport</keyword>
<evidence type="ECO:0000256" key="3">
    <source>
        <dbReference type="ARBA" id="ARBA00022448"/>
    </source>
</evidence>
<comment type="similarity">
    <text evidence="2 11">Belongs to the mitochondrial carrier (TC 2.A.29) family.</text>
</comment>
<keyword evidence="8" id="KW-0496">Mitochondrion</keyword>
<comment type="caution">
    <text evidence="13">The sequence shown here is derived from an EMBL/GenBank/DDBJ whole genome shotgun (WGS) entry which is preliminary data.</text>
</comment>
<protein>
    <recommendedName>
        <fullName evidence="15">Mitochondrial carrier protein</fullName>
    </recommendedName>
</protein>
<evidence type="ECO:0000313" key="14">
    <source>
        <dbReference type="Proteomes" id="UP000317494"/>
    </source>
</evidence>
<evidence type="ECO:0000256" key="12">
    <source>
        <dbReference type="SAM" id="MobiDB-lite"/>
    </source>
</evidence>
<evidence type="ECO:0008006" key="15">
    <source>
        <dbReference type="Google" id="ProtNLM"/>
    </source>
</evidence>
<dbReference type="VEuPathDB" id="FungiDB:SeMB42_g06604"/>